<dbReference type="Proteomes" id="UP001154015">
    <property type="component" value="Unassembled WGS sequence"/>
</dbReference>
<organism evidence="3 4">
    <name type="scientific">Streptomyces globisporus</name>
    <dbReference type="NCBI Taxonomy" id="1908"/>
    <lineage>
        <taxon>Bacteria</taxon>
        <taxon>Bacillati</taxon>
        <taxon>Actinomycetota</taxon>
        <taxon>Actinomycetes</taxon>
        <taxon>Kitasatosporales</taxon>
        <taxon>Streptomycetaceae</taxon>
        <taxon>Streptomyces</taxon>
    </lineage>
</organism>
<keyword evidence="4" id="KW-1185">Reference proteome</keyword>
<accession>A0ABM9H8A6</accession>
<dbReference type="EMBL" id="CAKXYP010000028">
    <property type="protein sequence ID" value="CAH9419897.1"/>
    <property type="molecule type" value="Genomic_DNA"/>
</dbReference>
<dbReference type="Pfam" id="PF18011">
    <property type="entry name" value="Catalase_C"/>
    <property type="match status" value="1"/>
</dbReference>
<feature type="region of interest" description="Disordered" evidence="1">
    <location>
        <begin position="1"/>
        <end position="30"/>
    </location>
</feature>
<gene>
    <name evidence="3" type="ORF">SGL43_06953</name>
</gene>
<comment type="caution">
    <text evidence="3">The sequence shown here is derived from an EMBL/GenBank/DDBJ whole genome shotgun (WGS) entry which is preliminary data.</text>
</comment>
<evidence type="ECO:0000256" key="1">
    <source>
        <dbReference type="SAM" id="MobiDB-lite"/>
    </source>
</evidence>
<feature type="region of interest" description="Disordered" evidence="1">
    <location>
        <begin position="111"/>
        <end position="134"/>
    </location>
</feature>
<dbReference type="Gene3D" id="3.40.50.880">
    <property type="match status" value="1"/>
</dbReference>
<dbReference type="EC" id="1.11.1.6" evidence="3"/>
<feature type="compositionally biased region" description="Basic residues" evidence="1">
    <location>
        <begin position="1"/>
        <end position="19"/>
    </location>
</feature>
<dbReference type="InterPro" id="IPR029062">
    <property type="entry name" value="Class_I_gatase-like"/>
</dbReference>
<protein>
    <submittedName>
        <fullName evidence="3">Catalase (EC)</fullName>
        <ecNumber evidence="3">1.11.1.6</ecNumber>
    </submittedName>
</protein>
<evidence type="ECO:0000313" key="3">
    <source>
        <dbReference type="EMBL" id="CAH9419897.1"/>
    </source>
</evidence>
<keyword evidence="3" id="KW-0575">Peroxidase</keyword>
<evidence type="ECO:0000259" key="2">
    <source>
        <dbReference type="Pfam" id="PF18011"/>
    </source>
</evidence>
<proteinExistence type="predicted"/>
<sequence>MGSSRRRSRRSCASRRRTPPHGGDCSQSAGVRDVDDDVAVTAGIDPRVLLLIAEAFRRHKAIGAWADGLDALQTAGIAPDAPGVVTADDPATVLEGLTEMLAHHRAWDRFTPAVRPRPRSAPRHTPGADRRRTP</sequence>
<name>A0ABM9H8A6_STRGL</name>
<dbReference type="InterPro" id="IPR041399">
    <property type="entry name" value="Catalase_large_C"/>
</dbReference>
<keyword evidence="3" id="KW-0560">Oxidoreductase</keyword>
<reference evidence="3" key="1">
    <citation type="submission" date="2022-03" db="EMBL/GenBank/DDBJ databases">
        <authorList>
            <person name="Leyn A S."/>
        </authorList>
    </citation>
    <scope>NUCLEOTIDE SEQUENCE</scope>
    <source>
        <strain evidence="3">Streptomyces globisporus 4-3</strain>
    </source>
</reference>
<dbReference type="GO" id="GO:0004096">
    <property type="term" value="F:catalase activity"/>
    <property type="evidence" value="ECO:0007669"/>
    <property type="project" value="UniProtKB-EC"/>
</dbReference>
<feature type="domain" description="Large catalase C-terminal" evidence="2">
    <location>
        <begin position="44"/>
        <end position="111"/>
    </location>
</feature>
<evidence type="ECO:0000313" key="4">
    <source>
        <dbReference type="Proteomes" id="UP001154015"/>
    </source>
</evidence>